<dbReference type="HAMAP" id="MF_00445">
    <property type="entry name" value="NDH1_NuoN_1"/>
    <property type="match status" value="1"/>
</dbReference>
<keyword evidence="9" id="KW-1185">Reference proteome</keyword>
<feature type="transmembrane region" description="Helical" evidence="5">
    <location>
        <begin position="76"/>
        <end position="94"/>
    </location>
</feature>
<comment type="similarity">
    <text evidence="5">Belongs to the complex I subunit 2 family.</text>
</comment>
<feature type="transmembrane region" description="Helical" evidence="5">
    <location>
        <begin position="37"/>
        <end position="56"/>
    </location>
</feature>
<protein>
    <recommendedName>
        <fullName evidence="5">NADH-quinone oxidoreductase subunit N</fullName>
        <ecNumber evidence="5">7.1.1.-</ecNumber>
    </recommendedName>
    <alternativeName>
        <fullName evidence="5">NADH dehydrogenase I subunit N</fullName>
    </alternativeName>
    <alternativeName>
        <fullName evidence="5">NDH-1 subunit N</fullName>
    </alternativeName>
</protein>
<comment type="catalytic activity">
    <reaction evidence="5">
        <text>a quinone + NADH + 5 H(+)(in) = a quinol + NAD(+) + 4 H(+)(out)</text>
        <dbReference type="Rhea" id="RHEA:57888"/>
        <dbReference type="ChEBI" id="CHEBI:15378"/>
        <dbReference type="ChEBI" id="CHEBI:24646"/>
        <dbReference type="ChEBI" id="CHEBI:57540"/>
        <dbReference type="ChEBI" id="CHEBI:57945"/>
        <dbReference type="ChEBI" id="CHEBI:132124"/>
    </reaction>
</comment>
<reference evidence="8 9" key="1">
    <citation type="submission" date="2021-02" db="EMBL/GenBank/DDBJ databases">
        <title>Complete genome of Desulfoluna sp. strain ASN36.</title>
        <authorList>
            <person name="Takahashi A."/>
            <person name="Kojima H."/>
            <person name="Fukui M."/>
        </authorList>
    </citation>
    <scope>NUCLEOTIDE SEQUENCE [LARGE SCALE GENOMIC DNA]</scope>
    <source>
        <strain evidence="8 9">ASN36</strain>
    </source>
</reference>
<feature type="transmembrane region" description="Helical" evidence="5">
    <location>
        <begin position="274"/>
        <end position="294"/>
    </location>
</feature>
<keyword evidence="5" id="KW-0874">Quinone</keyword>
<keyword evidence="4 5" id="KW-0472">Membrane</keyword>
<gene>
    <name evidence="8" type="primary">nuoN-1</name>
    <name evidence="5" type="synonym">nuoN</name>
    <name evidence="8" type="ORF">DSLASN_44530</name>
</gene>
<comment type="function">
    <text evidence="5">NDH-1 shuttles electrons from NADH, via FMN and iron-sulfur (Fe-S) centers, to quinones in the respiratory chain. The immediate electron acceptor for the enzyme in this species is believed to be ubiquinone. Couples the redox reaction to proton translocation (for every two electrons transferred, four hydrogen ions are translocated across the cytoplasmic membrane), and thus conserves the redox energy in a proton gradient.</text>
</comment>
<keyword evidence="2 5" id="KW-0812">Transmembrane</keyword>
<feature type="transmembrane region" description="Helical" evidence="5">
    <location>
        <begin position="195"/>
        <end position="222"/>
    </location>
</feature>
<accession>A0ABM7PNH6</accession>
<feature type="transmembrane region" description="Helical" evidence="5">
    <location>
        <begin position="444"/>
        <end position="464"/>
    </location>
</feature>
<dbReference type="NCBIfam" id="TIGR01770">
    <property type="entry name" value="NDH_I_N"/>
    <property type="match status" value="1"/>
</dbReference>
<keyword evidence="5" id="KW-0813">Transport</keyword>
<dbReference type="EC" id="7.1.1.-" evidence="5"/>
<dbReference type="EMBL" id="AP024488">
    <property type="protein sequence ID" value="BCS98821.1"/>
    <property type="molecule type" value="Genomic_DNA"/>
</dbReference>
<proteinExistence type="inferred from homology"/>
<comment type="subunit">
    <text evidence="5">NDH-1 is composed of 14 different subunits. Subunits NuoA, H, J, K, L, M, N constitute the membrane sector of the complex.</text>
</comment>
<feature type="transmembrane region" description="Helical" evidence="5">
    <location>
        <begin position="404"/>
        <end position="424"/>
    </location>
</feature>
<evidence type="ECO:0000256" key="5">
    <source>
        <dbReference type="HAMAP-Rule" id="MF_00445"/>
    </source>
</evidence>
<evidence type="ECO:0000256" key="3">
    <source>
        <dbReference type="ARBA" id="ARBA00022989"/>
    </source>
</evidence>
<evidence type="ECO:0000313" key="9">
    <source>
        <dbReference type="Proteomes" id="UP001320148"/>
    </source>
</evidence>
<feature type="transmembrane region" description="Helical" evidence="5">
    <location>
        <begin position="300"/>
        <end position="322"/>
    </location>
</feature>
<name>A0ABM7PNH6_9BACT</name>
<evidence type="ECO:0000256" key="2">
    <source>
        <dbReference type="ARBA" id="ARBA00022692"/>
    </source>
</evidence>
<keyword evidence="5" id="KW-0830">Ubiquinone</keyword>
<keyword evidence="5" id="KW-0520">NAD</keyword>
<feature type="transmembrane region" description="Helical" evidence="5">
    <location>
        <begin position="329"/>
        <end position="349"/>
    </location>
</feature>
<feature type="transmembrane region" description="Helical" evidence="5">
    <location>
        <begin position="162"/>
        <end position="183"/>
    </location>
</feature>
<dbReference type="Pfam" id="PF00361">
    <property type="entry name" value="Proton_antipo_M"/>
    <property type="match status" value="1"/>
</dbReference>
<feature type="domain" description="NADH:quinone oxidoreductase/Mrp antiporter transmembrane" evidence="7">
    <location>
        <begin position="122"/>
        <end position="419"/>
    </location>
</feature>
<dbReference type="Proteomes" id="UP001320148">
    <property type="component" value="Chromosome"/>
</dbReference>
<sequence>MGIGQMNMLIFLPELALITMALVLFVATLGSWSFKRLYGLTMVMSATVVVCAVASWGQEGALFFGAYQVDDFSQLFKIFITMGLFAVLAMGEGLKGIETKLKPEYFLFVTLSSAGLVFLSSAVELITIFISLEVSSFALYVVIPFRKADGQHREQMEAGIKYVLFGAIASGISLFGMSYVFGITHTTYLADLVKVVPGLLATTPMLIAGMVLMLAGFFFKLAMFPMHFWAPDVYQGTANETAGFVATIPKAGAVALLIRFISLAQGTAIGDFNWMLAAFAVFSMVIGNLSALVQEDVKRLLAYSSIAHAGYVMVALLCVNVLGFSTAIYYIAGYMMMNIACFYVVYHLGQDGENVTLDNLAGLYKRSPLLALVLLVGAFGMAGIPPTVGFFGKFFIFNAAIQKSLYALVIITVINAGISAFYYLKLVRAAYSPVENPGNTLVVSKPASFLGMALMAAILLVGIFPQFFMEVAEKAVGTLM</sequence>
<evidence type="ECO:0000256" key="4">
    <source>
        <dbReference type="ARBA" id="ARBA00023136"/>
    </source>
</evidence>
<evidence type="ECO:0000259" key="7">
    <source>
        <dbReference type="Pfam" id="PF00361"/>
    </source>
</evidence>
<feature type="transmembrane region" description="Helical" evidence="5">
    <location>
        <begin position="369"/>
        <end position="392"/>
    </location>
</feature>
<comment type="subcellular location">
    <subcellularLocation>
        <location evidence="5">Cell membrane</location>
        <topology evidence="5">Multi-pass membrane protein</topology>
    </subcellularLocation>
    <subcellularLocation>
        <location evidence="1">Endomembrane system</location>
        <topology evidence="1">Multi-pass membrane protein</topology>
    </subcellularLocation>
    <subcellularLocation>
        <location evidence="6">Membrane</location>
        <topology evidence="6">Multi-pass membrane protein</topology>
    </subcellularLocation>
</comment>
<organism evidence="8 9">
    <name type="scientific">Desulfoluna limicola</name>
    <dbReference type="NCBI Taxonomy" id="2810562"/>
    <lineage>
        <taxon>Bacteria</taxon>
        <taxon>Pseudomonadati</taxon>
        <taxon>Thermodesulfobacteriota</taxon>
        <taxon>Desulfobacteria</taxon>
        <taxon>Desulfobacterales</taxon>
        <taxon>Desulfolunaceae</taxon>
        <taxon>Desulfoluna</taxon>
    </lineage>
</organism>
<dbReference type="InterPro" id="IPR010096">
    <property type="entry name" value="NADH-Q_OxRdtase_suN/2"/>
</dbReference>
<dbReference type="PANTHER" id="PTHR22773">
    <property type="entry name" value="NADH DEHYDROGENASE"/>
    <property type="match status" value="1"/>
</dbReference>
<keyword evidence="3 5" id="KW-1133">Transmembrane helix</keyword>
<keyword evidence="5" id="KW-1278">Translocase</keyword>
<dbReference type="InterPro" id="IPR001750">
    <property type="entry name" value="ND/Mrp_TM"/>
</dbReference>
<evidence type="ECO:0000313" key="8">
    <source>
        <dbReference type="EMBL" id="BCS98821.1"/>
    </source>
</evidence>
<feature type="transmembrane region" description="Helical" evidence="5">
    <location>
        <begin position="6"/>
        <end position="30"/>
    </location>
</feature>
<evidence type="ECO:0000256" key="6">
    <source>
        <dbReference type="RuleBase" id="RU000320"/>
    </source>
</evidence>
<evidence type="ECO:0000256" key="1">
    <source>
        <dbReference type="ARBA" id="ARBA00004127"/>
    </source>
</evidence>
<feature type="transmembrane region" description="Helical" evidence="5">
    <location>
        <begin position="106"/>
        <end position="130"/>
    </location>
</feature>
<feature type="transmembrane region" description="Helical" evidence="5">
    <location>
        <begin position="242"/>
        <end position="262"/>
    </location>
</feature>
<keyword evidence="5" id="KW-1003">Cell membrane</keyword>